<dbReference type="Proteomes" id="UP000019149">
    <property type="component" value="Unassembled WGS sequence"/>
</dbReference>
<dbReference type="GeneID" id="36340728"/>
<dbReference type="KEGG" id="egl:EGR_05013"/>
<evidence type="ECO:0000256" key="1">
    <source>
        <dbReference type="SAM" id="MobiDB-lite"/>
    </source>
</evidence>
<comment type="caution">
    <text evidence="2">The sequence shown here is derived from an EMBL/GenBank/DDBJ whole genome shotgun (WGS) entry which is preliminary data.</text>
</comment>
<feature type="region of interest" description="Disordered" evidence="1">
    <location>
        <begin position="1"/>
        <end position="23"/>
    </location>
</feature>
<proteinExistence type="predicted"/>
<keyword evidence="3" id="KW-1185">Reference proteome</keyword>
<evidence type="ECO:0000313" key="2">
    <source>
        <dbReference type="EMBL" id="EUB60160.1"/>
    </source>
</evidence>
<gene>
    <name evidence="2" type="ORF">EGR_05013</name>
</gene>
<reference evidence="2 3" key="1">
    <citation type="journal article" date="2013" name="Nat. Genet.">
        <title>The genome of the hydatid tapeworm Echinococcus granulosus.</title>
        <authorList>
            <person name="Zheng H."/>
            <person name="Zhang W."/>
            <person name="Zhang L."/>
            <person name="Zhang Z."/>
            <person name="Li J."/>
            <person name="Lu G."/>
            <person name="Zhu Y."/>
            <person name="Wang Y."/>
            <person name="Huang Y."/>
            <person name="Liu J."/>
            <person name="Kang H."/>
            <person name="Chen J."/>
            <person name="Wang L."/>
            <person name="Chen A."/>
            <person name="Yu S."/>
            <person name="Gao Z."/>
            <person name="Jin L."/>
            <person name="Gu W."/>
            <person name="Wang Z."/>
            <person name="Zhao L."/>
            <person name="Shi B."/>
            <person name="Wen H."/>
            <person name="Lin R."/>
            <person name="Jones M.K."/>
            <person name="Brejova B."/>
            <person name="Vinar T."/>
            <person name="Zhao G."/>
            <person name="McManus D.P."/>
            <person name="Chen Z."/>
            <person name="Zhou Y."/>
            <person name="Wang S."/>
        </authorList>
    </citation>
    <scope>NUCLEOTIDE SEQUENCE [LARGE SCALE GENOMIC DNA]</scope>
</reference>
<dbReference type="EMBL" id="APAU02000034">
    <property type="protein sequence ID" value="EUB60160.1"/>
    <property type="molecule type" value="Genomic_DNA"/>
</dbReference>
<sequence>METNPKGKEEEEDEEEEGENDHTCNIQYVVECTDVFVYIISRVRSVGLADNKAFAARGY</sequence>
<dbReference type="RefSeq" id="XP_024351356.1">
    <property type="nucleotide sequence ID" value="XM_024494262.1"/>
</dbReference>
<evidence type="ECO:0000313" key="3">
    <source>
        <dbReference type="Proteomes" id="UP000019149"/>
    </source>
</evidence>
<organism evidence="2 3">
    <name type="scientific">Echinococcus granulosus</name>
    <name type="common">Hydatid tapeworm</name>
    <dbReference type="NCBI Taxonomy" id="6210"/>
    <lineage>
        <taxon>Eukaryota</taxon>
        <taxon>Metazoa</taxon>
        <taxon>Spiralia</taxon>
        <taxon>Lophotrochozoa</taxon>
        <taxon>Platyhelminthes</taxon>
        <taxon>Cestoda</taxon>
        <taxon>Eucestoda</taxon>
        <taxon>Cyclophyllidea</taxon>
        <taxon>Taeniidae</taxon>
        <taxon>Echinococcus</taxon>
        <taxon>Echinococcus granulosus group</taxon>
    </lineage>
</organism>
<accession>W6UFG0</accession>
<protein>
    <submittedName>
        <fullName evidence="2">Uncharacterized protein</fullName>
    </submittedName>
</protein>
<dbReference type="AlphaFoldDB" id="W6UFG0"/>
<feature type="compositionally biased region" description="Acidic residues" evidence="1">
    <location>
        <begin position="10"/>
        <end position="19"/>
    </location>
</feature>
<name>W6UFG0_ECHGR</name>
<dbReference type="CTD" id="36340728"/>